<evidence type="ECO:0000256" key="13">
    <source>
        <dbReference type="ARBA" id="ARBA00023010"/>
    </source>
</evidence>
<dbReference type="PANTHER" id="PTHR21622">
    <property type="entry name" value="COILED-COIL-HELIX-COILED-COIL-HELIX DOMAIN CONTAINING 4"/>
    <property type="match status" value="1"/>
</dbReference>
<evidence type="ECO:0000256" key="3">
    <source>
        <dbReference type="ARBA" id="ARBA00004164"/>
    </source>
</evidence>
<evidence type="ECO:0000256" key="15">
    <source>
        <dbReference type="ARBA" id="ARBA00023136"/>
    </source>
</evidence>
<dbReference type="STRING" id="45286.A0A0X8HR38"/>
<keyword evidence="8" id="KW-0653">Protein transport</keyword>
<keyword evidence="15" id="KW-0472">Membrane</keyword>
<name>A0A0X8HR38_9SACH</name>
<dbReference type="RefSeq" id="XP_017986892.1">
    <property type="nucleotide sequence ID" value="XM_018131220.1"/>
</dbReference>
<reference evidence="21 22" key="1">
    <citation type="submission" date="2016-01" db="EMBL/GenBank/DDBJ databases">
        <title>Genome sequence of the yeast Holleya sinecauda.</title>
        <authorList>
            <person name="Dietrich F.S."/>
        </authorList>
    </citation>
    <scope>NUCLEOTIDE SEQUENCE [LARGE SCALE GENOMIC DNA]</scope>
    <source>
        <strain evidence="21 22">ATCC 58844</strain>
    </source>
</reference>
<dbReference type="GO" id="GO:0005743">
    <property type="term" value="C:mitochondrial inner membrane"/>
    <property type="evidence" value="ECO:0007669"/>
    <property type="project" value="UniProtKB-SubCell"/>
</dbReference>
<dbReference type="PROSITE" id="PS51808">
    <property type="entry name" value="CHCH"/>
    <property type="match status" value="1"/>
</dbReference>
<gene>
    <name evidence="21" type="ORF">AW171_hschr31758</name>
</gene>
<evidence type="ECO:0000256" key="8">
    <source>
        <dbReference type="ARBA" id="ARBA00022927"/>
    </source>
</evidence>
<keyword evidence="13" id="KW-0811">Translocation</keyword>
<keyword evidence="6" id="KW-0812">Transmembrane</keyword>
<keyword evidence="7" id="KW-0999">Mitochondrion inner membrane</keyword>
<feature type="region of interest" description="Disordered" evidence="19">
    <location>
        <begin position="100"/>
        <end position="152"/>
    </location>
</feature>
<keyword evidence="22" id="KW-1185">Reference proteome</keyword>
<accession>A0A0X8HR38</accession>
<keyword evidence="17" id="KW-0676">Redox-active center</keyword>
<protein>
    <recommendedName>
        <fullName evidence="4">Mitochondrial intermembrane space import and assembly protein 40</fullName>
    </recommendedName>
    <alternativeName>
        <fullName evidence="18">Mitochondrial import inner membrane translocase TIM40</fullName>
    </alternativeName>
</protein>
<dbReference type="PANTHER" id="PTHR21622:SF0">
    <property type="entry name" value="COILED-COIL-HELIX-COILED-COIL-HELIX DOMAIN CONTAINING 4"/>
    <property type="match status" value="1"/>
</dbReference>
<evidence type="ECO:0000256" key="19">
    <source>
        <dbReference type="SAM" id="MobiDB-lite"/>
    </source>
</evidence>
<feature type="region of interest" description="Disordered" evidence="19">
    <location>
        <begin position="219"/>
        <end position="257"/>
    </location>
</feature>
<evidence type="ECO:0000256" key="14">
    <source>
        <dbReference type="ARBA" id="ARBA00023128"/>
    </source>
</evidence>
<evidence type="ECO:0000256" key="9">
    <source>
        <dbReference type="ARBA" id="ARBA00022946"/>
    </source>
</evidence>
<evidence type="ECO:0000259" key="20">
    <source>
        <dbReference type="Pfam" id="PF06747"/>
    </source>
</evidence>
<dbReference type="AlphaFoldDB" id="A0A0X8HR38"/>
<evidence type="ECO:0000256" key="16">
    <source>
        <dbReference type="ARBA" id="ARBA00023157"/>
    </source>
</evidence>
<evidence type="ECO:0000256" key="6">
    <source>
        <dbReference type="ARBA" id="ARBA00022692"/>
    </source>
</evidence>
<comment type="cofactor">
    <cofactor evidence="1">
        <name>Zn(2+)</name>
        <dbReference type="ChEBI" id="CHEBI:29105"/>
    </cofactor>
</comment>
<dbReference type="FunFam" id="1.10.287.2900:FF:000002">
    <property type="entry name" value="Mitochondrial intermembrane space import and assembly protein"/>
    <property type="match status" value="1"/>
</dbReference>
<dbReference type="EMBL" id="CP014243">
    <property type="protein sequence ID" value="AMD19896.1"/>
    <property type="molecule type" value="Genomic_DNA"/>
</dbReference>
<evidence type="ECO:0000256" key="18">
    <source>
        <dbReference type="ARBA" id="ARBA00033150"/>
    </source>
</evidence>
<evidence type="ECO:0000256" key="17">
    <source>
        <dbReference type="ARBA" id="ARBA00023284"/>
    </source>
</evidence>
<evidence type="ECO:0000313" key="21">
    <source>
        <dbReference type="EMBL" id="AMD19896.1"/>
    </source>
</evidence>
<feature type="compositionally biased region" description="Polar residues" evidence="19">
    <location>
        <begin position="244"/>
        <end position="257"/>
    </location>
</feature>
<keyword evidence="11" id="KW-1133">Transmembrane helix</keyword>
<evidence type="ECO:0000256" key="7">
    <source>
        <dbReference type="ARBA" id="ARBA00022792"/>
    </source>
</evidence>
<sequence length="257" mass="27514">MSIMFRRSSFLLKGALKRSFPKPNTPYVRYSSSSHSKSNAPFGNIELPALLLAGVTTLGTIYLITPKAAKREKVRSATQAAATPMTTVAADVADAEEKGLSASVNADGTVDVEGEDNSASIESEPSAPEEGAGAAQEEGSEEAGSHESAYNPDTGEINWDCSCLGGMAHGPCGEEFKAAFSCFVYSDADPKGIDCVEKFQLMQDCFRRYPETYADQLKAEDEAIEEETGEKRPEWNAAKADAIENTNTLPSSTETDK</sequence>
<dbReference type="GO" id="GO:0015035">
    <property type="term" value="F:protein-disulfide reductase activity"/>
    <property type="evidence" value="ECO:0007669"/>
    <property type="project" value="InterPro"/>
</dbReference>
<dbReference type="Proteomes" id="UP000243052">
    <property type="component" value="Chromosome iii"/>
</dbReference>
<dbReference type="GeneID" id="28723122"/>
<dbReference type="GO" id="GO:0045041">
    <property type="term" value="P:protein import into mitochondrial intermembrane space"/>
    <property type="evidence" value="ECO:0007669"/>
    <property type="project" value="InterPro"/>
</dbReference>
<evidence type="ECO:0000256" key="10">
    <source>
        <dbReference type="ARBA" id="ARBA00022968"/>
    </source>
</evidence>
<keyword evidence="5" id="KW-0813">Transport</keyword>
<organism evidence="21 22">
    <name type="scientific">Eremothecium sinecaudum</name>
    <dbReference type="NCBI Taxonomy" id="45286"/>
    <lineage>
        <taxon>Eukaryota</taxon>
        <taxon>Fungi</taxon>
        <taxon>Dikarya</taxon>
        <taxon>Ascomycota</taxon>
        <taxon>Saccharomycotina</taxon>
        <taxon>Saccharomycetes</taxon>
        <taxon>Saccharomycetales</taxon>
        <taxon>Saccharomycetaceae</taxon>
        <taxon>Eremothecium</taxon>
    </lineage>
</organism>
<dbReference type="InterPro" id="IPR010625">
    <property type="entry name" value="CHCH"/>
</dbReference>
<evidence type="ECO:0000256" key="12">
    <source>
        <dbReference type="ARBA" id="ARBA00023002"/>
    </source>
</evidence>
<evidence type="ECO:0000256" key="1">
    <source>
        <dbReference type="ARBA" id="ARBA00001947"/>
    </source>
</evidence>
<comment type="subcellular location">
    <subcellularLocation>
        <location evidence="3">Mitochondrion inner membrane</location>
        <topology evidence="3">Single-pass type II membrane protein</topology>
        <orientation evidence="3">Intermembrane side</orientation>
    </subcellularLocation>
</comment>
<keyword evidence="10" id="KW-0735">Signal-anchor</keyword>
<comment type="cofactor">
    <cofactor evidence="2">
        <name>Cu(2+)</name>
        <dbReference type="ChEBI" id="CHEBI:29036"/>
    </cofactor>
</comment>
<evidence type="ECO:0000313" key="22">
    <source>
        <dbReference type="Proteomes" id="UP000243052"/>
    </source>
</evidence>
<keyword evidence="16" id="KW-1015">Disulfide bond</keyword>
<evidence type="ECO:0000256" key="5">
    <source>
        <dbReference type="ARBA" id="ARBA00022448"/>
    </source>
</evidence>
<evidence type="ECO:0000256" key="11">
    <source>
        <dbReference type="ARBA" id="ARBA00022989"/>
    </source>
</evidence>
<proteinExistence type="predicted"/>
<keyword evidence="12" id="KW-0560">Oxidoreductase</keyword>
<dbReference type="OrthoDB" id="7481291at2759"/>
<dbReference type="GO" id="GO:0005758">
    <property type="term" value="C:mitochondrial intermembrane space"/>
    <property type="evidence" value="ECO:0007669"/>
    <property type="project" value="TreeGrafter"/>
</dbReference>
<evidence type="ECO:0000256" key="2">
    <source>
        <dbReference type="ARBA" id="ARBA00001973"/>
    </source>
</evidence>
<evidence type="ECO:0000256" key="4">
    <source>
        <dbReference type="ARBA" id="ARBA00013714"/>
    </source>
</evidence>
<dbReference type="InterPro" id="IPR039289">
    <property type="entry name" value="CHCHD4"/>
</dbReference>
<keyword evidence="9" id="KW-0809">Transit peptide</keyword>
<feature type="domain" description="CHCH" evidence="20">
    <location>
        <begin position="172"/>
        <end position="208"/>
    </location>
</feature>
<dbReference type="Pfam" id="PF06747">
    <property type="entry name" value="CHCH"/>
    <property type="match status" value="1"/>
</dbReference>
<feature type="compositionally biased region" description="Low complexity" evidence="19">
    <location>
        <begin position="118"/>
        <end position="137"/>
    </location>
</feature>
<dbReference type="Gene3D" id="1.10.287.2900">
    <property type="match status" value="1"/>
</dbReference>
<keyword evidence="14" id="KW-0496">Mitochondrion</keyword>